<keyword evidence="2" id="KW-1185">Reference proteome</keyword>
<dbReference type="InterPro" id="IPR038718">
    <property type="entry name" value="SNF2-like_sf"/>
</dbReference>
<protein>
    <submittedName>
        <fullName evidence="1">Uncharacterized protein</fullName>
    </submittedName>
</protein>
<proteinExistence type="predicted"/>
<dbReference type="AlphaFoldDB" id="A0AAD9Z343"/>
<reference evidence="1" key="1">
    <citation type="journal article" date="2023" name="Plant J.">
        <title>Genome sequences and population genomics provide insights into the demographic history, inbreeding, and mutation load of two 'living fossil' tree species of Dipteronia.</title>
        <authorList>
            <person name="Feng Y."/>
            <person name="Comes H.P."/>
            <person name="Chen J."/>
            <person name="Zhu S."/>
            <person name="Lu R."/>
            <person name="Zhang X."/>
            <person name="Li P."/>
            <person name="Qiu J."/>
            <person name="Olsen K.M."/>
            <person name="Qiu Y."/>
        </authorList>
    </citation>
    <scope>NUCLEOTIDE SEQUENCE</scope>
    <source>
        <strain evidence="1">NBL</strain>
    </source>
</reference>
<gene>
    <name evidence="1" type="ORF">Dsin_000019</name>
</gene>
<accession>A0AAD9Z343</accession>
<dbReference type="InterPro" id="IPR027417">
    <property type="entry name" value="P-loop_NTPase"/>
</dbReference>
<comment type="caution">
    <text evidence="1">The sequence shown here is derived from an EMBL/GenBank/DDBJ whole genome shotgun (WGS) entry which is preliminary data.</text>
</comment>
<evidence type="ECO:0000313" key="2">
    <source>
        <dbReference type="Proteomes" id="UP001281410"/>
    </source>
</evidence>
<sequence length="163" mass="18669">MSYIVRPLALGDTKLDENDGTNAEISTCEKARLKDMQQLKKRKIQEILDEQNAAIDAYMNNRGKGRLKYLLQQTELFAHFSKRDQSASQMRVKGRFSLYLQLSGRPPLGNTHLFIFAHIQGKMRDYQLAGLNWLIRLYENGINGILADEMVSLRIMASEVDTC</sequence>
<evidence type="ECO:0000313" key="1">
    <source>
        <dbReference type="EMBL" id="KAK3169132.1"/>
    </source>
</evidence>
<dbReference type="PANTHER" id="PTHR10799">
    <property type="entry name" value="SNF2/RAD54 HELICASE FAMILY"/>
    <property type="match status" value="1"/>
</dbReference>
<dbReference type="Gene3D" id="3.40.50.10810">
    <property type="entry name" value="Tandem AAA-ATPase domain"/>
    <property type="match status" value="1"/>
</dbReference>
<name>A0AAD9Z343_9ROSI</name>
<dbReference type="EMBL" id="JANJYJ010000973">
    <property type="protein sequence ID" value="KAK3169132.1"/>
    <property type="molecule type" value="Genomic_DNA"/>
</dbReference>
<organism evidence="1 2">
    <name type="scientific">Dipteronia sinensis</name>
    <dbReference type="NCBI Taxonomy" id="43782"/>
    <lineage>
        <taxon>Eukaryota</taxon>
        <taxon>Viridiplantae</taxon>
        <taxon>Streptophyta</taxon>
        <taxon>Embryophyta</taxon>
        <taxon>Tracheophyta</taxon>
        <taxon>Spermatophyta</taxon>
        <taxon>Magnoliopsida</taxon>
        <taxon>eudicotyledons</taxon>
        <taxon>Gunneridae</taxon>
        <taxon>Pentapetalae</taxon>
        <taxon>rosids</taxon>
        <taxon>malvids</taxon>
        <taxon>Sapindales</taxon>
        <taxon>Sapindaceae</taxon>
        <taxon>Hippocastanoideae</taxon>
        <taxon>Acereae</taxon>
        <taxon>Dipteronia</taxon>
    </lineage>
</organism>
<dbReference type="Proteomes" id="UP001281410">
    <property type="component" value="Unassembled WGS sequence"/>
</dbReference>
<dbReference type="SUPFAM" id="SSF52540">
    <property type="entry name" value="P-loop containing nucleoside triphosphate hydrolases"/>
    <property type="match status" value="1"/>
</dbReference>